<dbReference type="AlphaFoldDB" id="A0A1Q9JFV8"/>
<dbReference type="EMBL" id="MJIE01000001">
    <property type="protein sequence ID" value="OLR55073.1"/>
    <property type="molecule type" value="Genomic_DNA"/>
</dbReference>
<evidence type="ECO:0000313" key="3">
    <source>
        <dbReference type="Proteomes" id="UP000187404"/>
    </source>
</evidence>
<feature type="domain" description="DUF7768" evidence="1">
    <location>
        <begin position="3"/>
        <end position="98"/>
    </location>
</feature>
<dbReference type="InterPro" id="IPR056670">
    <property type="entry name" value="DUF7768"/>
</dbReference>
<dbReference type="Gene3D" id="3.40.50.10400">
    <property type="entry name" value="Hypothetical protein PA1492"/>
    <property type="match status" value="1"/>
</dbReference>
<sequence>MDKVFICSPYKGDVERNVALAKKAADFIIFRSGIPIAPHLYFPRFFNDRSQSDRIAGIKMGIELMKDCSEMWVVGTKISAGMEYEIEEARKIGIPVRLYDENLTGIDPDTLLLDDRLDDRYCTVIKGLRFFRSR</sequence>
<dbReference type="STRING" id="1261640.BHK98_02720"/>
<dbReference type="SUPFAM" id="SSF52309">
    <property type="entry name" value="N-(deoxy)ribosyltransferase-like"/>
    <property type="match status" value="1"/>
</dbReference>
<name>A0A1Q9JFV8_9FIRM</name>
<reference evidence="2 3" key="1">
    <citation type="journal article" date="2016" name="Appl. Environ. Microbiol.">
        <title>Function and Phylogeny of Bacterial Butyryl Coenzyme A:Acetate Transferases and Their Diversity in the Proximal Colon of Swine.</title>
        <authorList>
            <person name="Trachsel J."/>
            <person name="Bayles D.O."/>
            <person name="Looft T."/>
            <person name="Levine U.Y."/>
            <person name="Allen H.K."/>
        </authorList>
    </citation>
    <scope>NUCLEOTIDE SEQUENCE [LARGE SCALE GENOMIC DNA]</scope>
    <source>
        <strain evidence="2 3">68-3-10</strain>
    </source>
</reference>
<gene>
    <name evidence="2" type="ORF">BHK98_02720</name>
</gene>
<organism evidence="2 3">
    <name type="scientific">Hornefia porci</name>
    <dbReference type="NCBI Taxonomy" id="2652292"/>
    <lineage>
        <taxon>Bacteria</taxon>
        <taxon>Bacillati</taxon>
        <taxon>Bacillota</taxon>
        <taxon>Clostridia</taxon>
        <taxon>Peptostreptococcales</taxon>
        <taxon>Anaerovoracaceae</taxon>
        <taxon>Hornefia</taxon>
    </lineage>
</organism>
<protein>
    <submittedName>
        <fullName evidence="2">DUF4406 domain-containing protein</fullName>
    </submittedName>
</protein>
<accession>A0A1Q9JFV8</accession>
<dbReference type="Pfam" id="PF24963">
    <property type="entry name" value="DUF7768"/>
    <property type="match status" value="1"/>
</dbReference>
<evidence type="ECO:0000259" key="1">
    <source>
        <dbReference type="Pfam" id="PF24963"/>
    </source>
</evidence>
<keyword evidence="3" id="KW-1185">Reference proteome</keyword>
<dbReference type="OrthoDB" id="9807423at2"/>
<comment type="caution">
    <text evidence="2">The sequence shown here is derived from an EMBL/GenBank/DDBJ whole genome shotgun (WGS) entry which is preliminary data.</text>
</comment>
<dbReference type="Proteomes" id="UP000187404">
    <property type="component" value="Unassembled WGS sequence"/>
</dbReference>
<dbReference type="RefSeq" id="WP_075712073.1">
    <property type="nucleotide sequence ID" value="NZ_MJIE01000001.1"/>
</dbReference>
<proteinExistence type="predicted"/>
<evidence type="ECO:0000313" key="2">
    <source>
        <dbReference type="EMBL" id="OLR55073.1"/>
    </source>
</evidence>